<accession>A0AAD7EE62</accession>
<evidence type="ECO:0000313" key="3">
    <source>
        <dbReference type="Proteomes" id="UP001218218"/>
    </source>
</evidence>
<evidence type="ECO:0000313" key="2">
    <source>
        <dbReference type="EMBL" id="KAJ7315544.1"/>
    </source>
</evidence>
<proteinExistence type="predicted"/>
<dbReference type="EMBL" id="JARIHO010000061">
    <property type="protein sequence ID" value="KAJ7315544.1"/>
    <property type="molecule type" value="Genomic_DNA"/>
</dbReference>
<dbReference type="Proteomes" id="UP001218218">
    <property type="component" value="Unassembled WGS sequence"/>
</dbReference>
<feature type="compositionally biased region" description="Basic residues" evidence="1">
    <location>
        <begin position="173"/>
        <end position="186"/>
    </location>
</feature>
<sequence length="209" mass="23169">MPHSLNLKVNLDLQNIMFASPRKKRKIEAILPDDTELHKLLILTLAAGKDEERKLLALYGPVTQTTTPMKVTVHGSCCNAGKISASAGAATYWGPNAHLNTSARISTCSEYVIHSKVHYAARNETCDLPKAQRPLDEPQDSSAVPEQRHHLLDVLEVTTELPSNSGPDEPSKKLARTKFPLPHRGRHKLAAMRDENRKKIMEAPSRAVF</sequence>
<name>A0AAD7EE62_9AGAR</name>
<gene>
    <name evidence="2" type="ORF">DFH08DRAFT_820471</name>
</gene>
<comment type="caution">
    <text evidence="2">The sequence shown here is derived from an EMBL/GenBank/DDBJ whole genome shotgun (WGS) entry which is preliminary data.</text>
</comment>
<reference evidence="2" key="1">
    <citation type="submission" date="2023-03" db="EMBL/GenBank/DDBJ databases">
        <title>Massive genome expansion in bonnet fungi (Mycena s.s.) driven by repeated elements and novel gene families across ecological guilds.</title>
        <authorList>
            <consortium name="Lawrence Berkeley National Laboratory"/>
            <person name="Harder C.B."/>
            <person name="Miyauchi S."/>
            <person name="Viragh M."/>
            <person name="Kuo A."/>
            <person name="Thoen E."/>
            <person name="Andreopoulos B."/>
            <person name="Lu D."/>
            <person name="Skrede I."/>
            <person name="Drula E."/>
            <person name="Henrissat B."/>
            <person name="Morin E."/>
            <person name="Kohler A."/>
            <person name="Barry K."/>
            <person name="LaButti K."/>
            <person name="Morin E."/>
            <person name="Salamov A."/>
            <person name="Lipzen A."/>
            <person name="Mereny Z."/>
            <person name="Hegedus B."/>
            <person name="Baldrian P."/>
            <person name="Stursova M."/>
            <person name="Weitz H."/>
            <person name="Taylor A."/>
            <person name="Grigoriev I.V."/>
            <person name="Nagy L.G."/>
            <person name="Martin F."/>
            <person name="Kauserud H."/>
        </authorList>
    </citation>
    <scope>NUCLEOTIDE SEQUENCE</scope>
    <source>
        <strain evidence="2">CBHHK002</strain>
    </source>
</reference>
<organism evidence="2 3">
    <name type="scientific">Mycena albidolilacea</name>
    <dbReference type="NCBI Taxonomy" id="1033008"/>
    <lineage>
        <taxon>Eukaryota</taxon>
        <taxon>Fungi</taxon>
        <taxon>Dikarya</taxon>
        <taxon>Basidiomycota</taxon>
        <taxon>Agaricomycotina</taxon>
        <taxon>Agaricomycetes</taxon>
        <taxon>Agaricomycetidae</taxon>
        <taxon>Agaricales</taxon>
        <taxon>Marasmiineae</taxon>
        <taxon>Mycenaceae</taxon>
        <taxon>Mycena</taxon>
    </lineage>
</organism>
<protein>
    <submittedName>
        <fullName evidence="2">Uncharacterized protein</fullName>
    </submittedName>
</protein>
<dbReference type="AlphaFoldDB" id="A0AAD7EE62"/>
<feature type="region of interest" description="Disordered" evidence="1">
    <location>
        <begin position="160"/>
        <end position="186"/>
    </location>
</feature>
<evidence type="ECO:0000256" key="1">
    <source>
        <dbReference type="SAM" id="MobiDB-lite"/>
    </source>
</evidence>
<keyword evidence="3" id="KW-1185">Reference proteome</keyword>